<dbReference type="InterPro" id="IPR050640">
    <property type="entry name" value="Bact_2-comp_sensor_kinase"/>
</dbReference>
<keyword evidence="3" id="KW-0418">Kinase</keyword>
<feature type="transmembrane region" description="Helical" evidence="1">
    <location>
        <begin position="84"/>
        <end position="105"/>
    </location>
</feature>
<accession>A0A011NUV3</accession>
<keyword evidence="1" id="KW-0472">Membrane</keyword>
<feature type="transmembrane region" description="Helical" evidence="1">
    <location>
        <begin position="117"/>
        <end position="136"/>
    </location>
</feature>
<dbReference type="EC" id="2.7.13.3" evidence="3"/>
<dbReference type="GO" id="GO:0000155">
    <property type="term" value="F:phosphorelay sensor kinase activity"/>
    <property type="evidence" value="ECO:0007669"/>
    <property type="project" value="InterPro"/>
</dbReference>
<dbReference type="PATRIC" id="fig|1454001.3.peg.1166"/>
<comment type="caution">
    <text evidence="3">The sequence shown here is derived from an EMBL/GenBank/DDBJ whole genome shotgun (WGS) entry which is preliminary data.</text>
</comment>
<dbReference type="SUPFAM" id="SSF55874">
    <property type="entry name" value="ATPase domain of HSP90 chaperone/DNA topoisomerase II/histidine kinase"/>
    <property type="match status" value="1"/>
</dbReference>
<organism evidence="3 4">
    <name type="scientific">Candidatus Accumulibacter adjunctus</name>
    <dbReference type="NCBI Taxonomy" id="1454001"/>
    <lineage>
        <taxon>Bacteria</taxon>
        <taxon>Pseudomonadati</taxon>
        <taxon>Pseudomonadota</taxon>
        <taxon>Betaproteobacteria</taxon>
        <taxon>Candidatus Accumulibacter</taxon>
    </lineage>
</organism>
<evidence type="ECO:0000313" key="3">
    <source>
        <dbReference type="EMBL" id="EXI68362.1"/>
    </source>
</evidence>
<dbReference type="PANTHER" id="PTHR34220">
    <property type="entry name" value="SENSOR HISTIDINE KINASE YPDA"/>
    <property type="match status" value="1"/>
</dbReference>
<dbReference type="AlphaFoldDB" id="A0A011NUV3"/>
<dbReference type="GO" id="GO:0016020">
    <property type="term" value="C:membrane"/>
    <property type="evidence" value="ECO:0007669"/>
    <property type="project" value="InterPro"/>
</dbReference>
<keyword evidence="1" id="KW-1133">Transmembrane helix</keyword>
<feature type="domain" description="Signal transduction histidine kinase internal region" evidence="2">
    <location>
        <begin position="148"/>
        <end position="226"/>
    </location>
</feature>
<dbReference type="InterPro" id="IPR010559">
    <property type="entry name" value="Sig_transdc_His_kin_internal"/>
</dbReference>
<dbReference type="EMBL" id="JFAX01000005">
    <property type="protein sequence ID" value="EXI68362.1"/>
    <property type="molecule type" value="Genomic_DNA"/>
</dbReference>
<feature type="transmembrane region" description="Helical" evidence="1">
    <location>
        <begin position="21"/>
        <end position="39"/>
    </location>
</feature>
<keyword evidence="3" id="KW-0808">Transferase</keyword>
<dbReference type="STRING" id="1454001.AW08_01143"/>
<gene>
    <name evidence="3" type="primary">ypdA</name>
    <name evidence="3" type="ORF">AW08_01143</name>
</gene>
<keyword evidence="1" id="KW-0812">Transmembrane</keyword>
<dbReference type="InterPro" id="IPR036890">
    <property type="entry name" value="HATPase_C_sf"/>
</dbReference>
<dbReference type="Pfam" id="PF06580">
    <property type="entry name" value="His_kinase"/>
    <property type="match status" value="1"/>
</dbReference>
<reference evidence="3" key="1">
    <citation type="submission" date="2014-02" db="EMBL/GenBank/DDBJ databases">
        <title>Expanding our view of genomic diversity in Candidatus Accumulibacter clades.</title>
        <authorList>
            <person name="Skennerton C.T."/>
            <person name="Barr J.J."/>
            <person name="Slater F.R."/>
            <person name="Bond P.L."/>
            <person name="Tyson G.W."/>
        </authorList>
    </citation>
    <scope>NUCLEOTIDE SEQUENCE [LARGE SCALE GENOMIC DNA]</scope>
</reference>
<proteinExistence type="predicted"/>
<name>A0A011NUV3_9PROT</name>
<dbReference type="Gene3D" id="3.30.565.10">
    <property type="entry name" value="Histidine kinase-like ATPase, C-terminal domain"/>
    <property type="match status" value="1"/>
</dbReference>
<evidence type="ECO:0000259" key="2">
    <source>
        <dbReference type="Pfam" id="PF06580"/>
    </source>
</evidence>
<keyword evidence="4" id="KW-1185">Reference proteome</keyword>
<evidence type="ECO:0000313" key="4">
    <source>
        <dbReference type="Proteomes" id="UP000020218"/>
    </source>
</evidence>
<protein>
    <submittedName>
        <fullName evidence="3">Sensor histidine kinase YpdA</fullName>
        <ecNumber evidence="3">2.7.13.3</ecNumber>
    </submittedName>
</protein>
<sequence length="345" mass="38053">MASIKQNAQSRPLPDFRNAGVVLRILLGVNLLALLAALVRSDGLLACLQDYVTMAAWLQPLLLFNLAALALLGGRLQGLAPWSARVLVVVLAATSAAMLSLLWAFLTFDEWSWQGLVRAALLAATAAACMLSYLTLRASALSPALIEARLQSLTARIRPHFLFNSLTAVISLIRLDPRRAETALEELADLFRALLRDPRQLVPIGDELALCRQYLDLEKLRLGERLQVEWSSDDLPADLLVPPLLLQPLLENAVYHGIEPVADGGTIRVALLRRADELHIDLANPTSVSHGEHARGNHMALDNIEERLALYYDLEARLDTGEVRLADGSREYRVHIVLPCGGRWR</sequence>
<dbReference type="Proteomes" id="UP000020218">
    <property type="component" value="Unassembled WGS sequence"/>
</dbReference>
<dbReference type="PANTHER" id="PTHR34220:SF7">
    <property type="entry name" value="SENSOR HISTIDINE KINASE YPDA"/>
    <property type="match status" value="1"/>
</dbReference>
<evidence type="ECO:0000256" key="1">
    <source>
        <dbReference type="SAM" id="Phobius"/>
    </source>
</evidence>
<feature type="transmembrane region" description="Helical" evidence="1">
    <location>
        <begin position="51"/>
        <end position="72"/>
    </location>
</feature>